<evidence type="ECO:0000313" key="1">
    <source>
        <dbReference type="EMBL" id="KAJ5156848.1"/>
    </source>
</evidence>
<accession>A0A9W9HS67</accession>
<dbReference type="AlphaFoldDB" id="A0A9W9HS67"/>
<dbReference type="OrthoDB" id="3590765at2759"/>
<reference evidence="1" key="1">
    <citation type="submission" date="2022-11" db="EMBL/GenBank/DDBJ databases">
        <authorList>
            <person name="Petersen C."/>
        </authorList>
    </citation>
    <scope>NUCLEOTIDE SEQUENCE</scope>
    <source>
        <strain evidence="1">IBT 21917</strain>
    </source>
</reference>
<name>A0A9W9HS67_9EURO</name>
<dbReference type="EMBL" id="JAPQKO010000006">
    <property type="protein sequence ID" value="KAJ5156848.1"/>
    <property type="molecule type" value="Genomic_DNA"/>
</dbReference>
<evidence type="ECO:0000313" key="2">
    <source>
        <dbReference type="Proteomes" id="UP001146351"/>
    </source>
</evidence>
<keyword evidence="2" id="KW-1185">Reference proteome</keyword>
<protein>
    <submittedName>
        <fullName evidence="1">Uncharacterized protein</fullName>
    </submittedName>
</protein>
<organism evidence="1 2">
    <name type="scientific">Penicillium capsulatum</name>
    <dbReference type="NCBI Taxonomy" id="69766"/>
    <lineage>
        <taxon>Eukaryota</taxon>
        <taxon>Fungi</taxon>
        <taxon>Dikarya</taxon>
        <taxon>Ascomycota</taxon>
        <taxon>Pezizomycotina</taxon>
        <taxon>Eurotiomycetes</taxon>
        <taxon>Eurotiomycetidae</taxon>
        <taxon>Eurotiales</taxon>
        <taxon>Aspergillaceae</taxon>
        <taxon>Penicillium</taxon>
    </lineage>
</organism>
<proteinExistence type="predicted"/>
<gene>
    <name evidence="1" type="ORF">N7492_009651</name>
</gene>
<dbReference type="Proteomes" id="UP001146351">
    <property type="component" value="Unassembled WGS sequence"/>
</dbReference>
<comment type="caution">
    <text evidence="1">The sequence shown here is derived from an EMBL/GenBank/DDBJ whole genome shotgun (WGS) entry which is preliminary data.</text>
</comment>
<reference evidence="1" key="2">
    <citation type="journal article" date="2023" name="IMA Fungus">
        <title>Comparative genomic study of the Penicillium genus elucidates a diverse pangenome and 15 lateral gene transfer events.</title>
        <authorList>
            <person name="Petersen C."/>
            <person name="Sorensen T."/>
            <person name="Nielsen M.R."/>
            <person name="Sondergaard T.E."/>
            <person name="Sorensen J.L."/>
            <person name="Fitzpatrick D.A."/>
            <person name="Frisvad J.C."/>
            <person name="Nielsen K.L."/>
        </authorList>
    </citation>
    <scope>NUCLEOTIDE SEQUENCE</scope>
    <source>
        <strain evidence="1">IBT 21917</strain>
    </source>
</reference>
<sequence>MAQITAMVATNVYRLSNLGNLAVGQWWRIHADGGMNDSQPVAEAWGLRSGIYTPRQLVEGFSPLLDAVVTRLGPDPPGTSPTRVRLLANVAANLATDTREATLRLSEPLDISRREIKQQATRIGKSLVQWAHESHAESFDPEMYLRSPCEGHLLLPSNVDLMFGDRSQPHLMQLFNEYMHQMVLLRDALLPFQNYEEVLIPVDRKARGIRHLESARSQFLAEVLTKHATQRGVVSYAKALLAPGLLRTASTGYGFQYAHGTVLPAFLAGGPTPLHLLQYIPAKLDTKVTDILFDYQFQDYYSAARVEIALGTQLAPFNPADFPPRVASPFKALKLSWLVALWTESRVSLSYDSSWTTENVSRSISVKSLVAIAILIWPHQNPPILAKVPKLLDR</sequence>